<dbReference type="GO" id="GO:0030182">
    <property type="term" value="P:neuron differentiation"/>
    <property type="evidence" value="ECO:0007669"/>
    <property type="project" value="TreeGrafter"/>
</dbReference>
<evidence type="ECO:0000256" key="1">
    <source>
        <dbReference type="PROSITE-ProRule" id="PRU00108"/>
    </source>
</evidence>
<dbReference type="OrthoDB" id="6159439at2759"/>
<protein>
    <submittedName>
        <fullName evidence="7">Homeobox domain-containing protein</fullName>
    </submittedName>
</protein>
<evidence type="ECO:0000313" key="7">
    <source>
        <dbReference type="WBParaSite" id="SSLN_0000421001-mRNA-1"/>
    </source>
</evidence>
<accession>A0A183SIL8</accession>
<dbReference type="SMART" id="SM00389">
    <property type="entry name" value="HOX"/>
    <property type="match status" value="1"/>
</dbReference>
<dbReference type="InterPro" id="IPR051895">
    <property type="entry name" value="OTP_Homeobox"/>
</dbReference>
<feature type="domain" description="Homeobox" evidence="4">
    <location>
        <begin position="217"/>
        <end position="277"/>
    </location>
</feature>
<feature type="compositionally biased region" description="Acidic residues" evidence="3">
    <location>
        <begin position="79"/>
        <end position="125"/>
    </location>
</feature>
<dbReference type="STRING" id="70667.A0A183SIL8"/>
<feature type="compositionally biased region" description="Basic and acidic residues" evidence="3">
    <location>
        <begin position="52"/>
        <end position="63"/>
    </location>
</feature>
<evidence type="ECO:0000259" key="4">
    <source>
        <dbReference type="PROSITE" id="PS50071"/>
    </source>
</evidence>
<reference evidence="7" key="1">
    <citation type="submission" date="2016-06" db="UniProtKB">
        <authorList>
            <consortium name="WormBaseParasite"/>
        </authorList>
    </citation>
    <scope>IDENTIFICATION</scope>
</reference>
<feature type="region of interest" description="Disordered" evidence="3">
    <location>
        <begin position="171"/>
        <end position="224"/>
    </location>
</feature>
<dbReference type="EMBL" id="UYSU01032733">
    <property type="protein sequence ID" value="VDL90451.1"/>
    <property type="molecule type" value="Genomic_DNA"/>
</dbReference>
<dbReference type="WBParaSite" id="SSLN_0000421001-mRNA-1">
    <property type="protein sequence ID" value="SSLN_0000421001-mRNA-1"/>
    <property type="gene ID" value="SSLN_0000421001"/>
</dbReference>
<feature type="region of interest" description="Disordered" evidence="3">
    <location>
        <begin position="34"/>
        <end position="125"/>
    </location>
</feature>
<evidence type="ECO:0000313" key="6">
    <source>
        <dbReference type="Proteomes" id="UP000275846"/>
    </source>
</evidence>
<dbReference type="PANTHER" id="PTHR46770:SF1">
    <property type="entry name" value="HOMEOBOX PROTEIN ORTHOPEDIA"/>
    <property type="match status" value="1"/>
</dbReference>
<feature type="region of interest" description="Disordered" evidence="3">
    <location>
        <begin position="138"/>
        <end position="157"/>
    </location>
</feature>
<dbReference type="PANTHER" id="PTHR46770">
    <property type="entry name" value="HOMEOBOX PROTEIN ORTHOPEDIA"/>
    <property type="match status" value="1"/>
</dbReference>
<dbReference type="PROSITE" id="PS50071">
    <property type="entry name" value="HOMEOBOX_2"/>
    <property type="match status" value="1"/>
</dbReference>
<dbReference type="AlphaFoldDB" id="A0A183SIL8"/>
<sequence length="308" mass="34642">MDATPIQEMDAARADSTLSRIYSNLLKRTIVTRSSEFAHPPELENLCSVSEASKRNHRDEYRRYAPSASTEGVTIENGYGEEDDDDEDDEEEEDEEGYEEEEEEEDEGEEEANDGEEEDGEGEEEGIFSEEAYADGNLTRHVNGGTDSGIPTPDSTYQNLDRQLHTYAEDRMQKTPDPGMPPLNESSRNRRTSMTPTGPISGGGNAVMPAAATGSSGKQKRHRTRFTPGQLNELERVFTKTHYPDIFMREELALRIGLTESRVQVSLLANRLTSERLRACLSVRAFVRACDAFSQFRKQVRECLFLHS</sequence>
<name>A0A183SIL8_SCHSO</name>
<dbReference type="SUPFAM" id="SSF46689">
    <property type="entry name" value="Homeodomain-like"/>
    <property type="match status" value="1"/>
</dbReference>
<keyword evidence="1 2" id="KW-0539">Nucleus</keyword>
<dbReference type="GO" id="GO:0005634">
    <property type="term" value="C:nucleus"/>
    <property type="evidence" value="ECO:0007669"/>
    <property type="project" value="UniProtKB-SubCell"/>
</dbReference>
<reference evidence="5 6" key="2">
    <citation type="submission" date="2018-11" db="EMBL/GenBank/DDBJ databases">
        <authorList>
            <consortium name="Pathogen Informatics"/>
        </authorList>
    </citation>
    <scope>NUCLEOTIDE SEQUENCE [LARGE SCALE GENOMIC DNA]</scope>
    <source>
        <strain evidence="5 6">NST_G2</strain>
    </source>
</reference>
<dbReference type="Gene3D" id="1.10.10.60">
    <property type="entry name" value="Homeodomain-like"/>
    <property type="match status" value="1"/>
</dbReference>
<feature type="DNA-binding region" description="Homeobox" evidence="1">
    <location>
        <begin position="219"/>
        <end position="278"/>
    </location>
</feature>
<dbReference type="Pfam" id="PF00046">
    <property type="entry name" value="Homeodomain"/>
    <property type="match status" value="1"/>
</dbReference>
<evidence type="ECO:0000256" key="3">
    <source>
        <dbReference type="SAM" id="MobiDB-lite"/>
    </source>
</evidence>
<keyword evidence="6" id="KW-1185">Reference proteome</keyword>
<gene>
    <name evidence="5" type="ORF">SSLN_LOCUS4066</name>
</gene>
<organism evidence="7">
    <name type="scientific">Schistocephalus solidus</name>
    <name type="common">Tapeworm</name>
    <dbReference type="NCBI Taxonomy" id="70667"/>
    <lineage>
        <taxon>Eukaryota</taxon>
        <taxon>Metazoa</taxon>
        <taxon>Spiralia</taxon>
        <taxon>Lophotrochozoa</taxon>
        <taxon>Platyhelminthes</taxon>
        <taxon>Cestoda</taxon>
        <taxon>Eucestoda</taxon>
        <taxon>Diphyllobothriidea</taxon>
        <taxon>Diphyllobothriidae</taxon>
        <taxon>Schistocephalus</taxon>
    </lineage>
</organism>
<proteinExistence type="predicted"/>
<keyword evidence="1 2" id="KW-0238">DNA-binding</keyword>
<keyword evidence="1 2" id="KW-0371">Homeobox</keyword>
<dbReference type="CDD" id="cd00086">
    <property type="entry name" value="homeodomain"/>
    <property type="match status" value="1"/>
</dbReference>
<dbReference type="GO" id="GO:0003677">
    <property type="term" value="F:DNA binding"/>
    <property type="evidence" value="ECO:0007669"/>
    <property type="project" value="UniProtKB-UniRule"/>
</dbReference>
<evidence type="ECO:0000313" key="5">
    <source>
        <dbReference type="EMBL" id="VDL90451.1"/>
    </source>
</evidence>
<dbReference type="Proteomes" id="UP000275846">
    <property type="component" value="Unassembled WGS sequence"/>
</dbReference>
<dbReference type="InterPro" id="IPR001356">
    <property type="entry name" value="HD"/>
</dbReference>
<comment type="subcellular location">
    <subcellularLocation>
        <location evidence="1 2">Nucleus</location>
    </subcellularLocation>
</comment>
<dbReference type="InterPro" id="IPR009057">
    <property type="entry name" value="Homeodomain-like_sf"/>
</dbReference>
<evidence type="ECO:0000256" key="2">
    <source>
        <dbReference type="RuleBase" id="RU000682"/>
    </source>
</evidence>